<sequence>MIITIRIGQCKVHTSVDVVGTRHECVGSSLRVSGVCQDGAREFARRRLRLVGRLSRVAEKLAGKDHSTRNKNVEGCRISGMSDGCTIIA</sequence>
<protein>
    <submittedName>
        <fullName evidence="1">Uncharacterized protein</fullName>
    </submittedName>
</protein>
<reference evidence="1 2" key="1">
    <citation type="journal article" date="2014" name="Agronomy (Basel)">
        <title>A Draft Genome Sequence for Ensete ventricosum, the Drought-Tolerant Tree Against Hunger.</title>
        <authorList>
            <person name="Harrison J."/>
            <person name="Moore K.A."/>
            <person name="Paszkiewicz K."/>
            <person name="Jones T."/>
            <person name="Grant M."/>
            <person name="Ambacheew D."/>
            <person name="Muzemil S."/>
            <person name="Studholme D.J."/>
        </authorList>
    </citation>
    <scope>NUCLEOTIDE SEQUENCE [LARGE SCALE GENOMIC DNA]</scope>
</reference>
<evidence type="ECO:0000313" key="2">
    <source>
        <dbReference type="Proteomes" id="UP000287651"/>
    </source>
</evidence>
<evidence type="ECO:0000313" key="1">
    <source>
        <dbReference type="EMBL" id="RRT51138.1"/>
    </source>
</evidence>
<proteinExistence type="predicted"/>
<comment type="caution">
    <text evidence="1">The sequence shown here is derived from an EMBL/GenBank/DDBJ whole genome shotgun (WGS) entry which is preliminary data.</text>
</comment>
<organism evidence="1 2">
    <name type="scientific">Ensete ventricosum</name>
    <name type="common">Abyssinian banana</name>
    <name type="synonym">Musa ensete</name>
    <dbReference type="NCBI Taxonomy" id="4639"/>
    <lineage>
        <taxon>Eukaryota</taxon>
        <taxon>Viridiplantae</taxon>
        <taxon>Streptophyta</taxon>
        <taxon>Embryophyta</taxon>
        <taxon>Tracheophyta</taxon>
        <taxon>Spermatophyta</taxon>
        <taxon>Magnoliopsida</taxon>
        <taxon>Liliopsida</taxon>
        <taxon>Zingiberales</taxon>
        <taxon>Musaceae</taxon>
        <taxon>Ensete</taxon>
    </lineage>
</organism>
<dbReference type="Proteomes" id="UP000287651">
    <property type="component" value="Unassembled WGS sequence"/>
</dbReference>
<gene>
    <name evidence="1" type="ORF">B296_00011375</name>
</gene>
<accession>A0A426YHC7</accession>
<dbReference type="EMBL" id="AMZH03012375">
    <property type="protein sequence ID" value="RRT51138.1"/>
    <property type="molecule type" value="Genomic_DNA"/>
</dbReference>
<dbReference type="AlphaFoldDB" id="A0A426YHC7"/>
<name>A0A426YHC7_ENSVE</name>